<evidence type="ECO:0000313" key="6">
    <source>
        <dbReference type="Proteomes" id="UP000765509"/>
    </source>
</evidence>
<dbReference type="PANTHER" id="PTHR19965">
    <property type="entry name" value="RNA AND EXPORT FACTOR BINDING PROTEIN"/>
    <property type="match status" value="1"/>
</dbReference>
<dbReference type="InterPro" id="IPR012677">
    <property type="entry name" value="Nucleotide-bd_a/b_plait_sf"/>
</dbReference>
<organism evidence="5 6">
    <name type="scientific">Austropuccinia psidii MF-1</name>
    <dbReference type="NCBI Taxonomy" id="1389203"/>
    <lineage>
        <taxon>Eukaryota</taxon>
        <taxon>Fungi</taxon>
        <taxon>Dikarya</taxon>
        <taxon>Basidiomycota</taxon>
        <taxon>Pucciniomycotina</taxon>
        <taxon>Pucciniomycetes</taxon>
        <taxon>Pucciniales</taxon>
        <taxon>Sphaerophragmiaceae</taxon>
        <taxon>Austropuccinia</taxon>
    </lineage>
</organism>
<evidence type="ECO:0000256" key="2">
    <source>
        <dbReference type="PROSITE-ProRule" id="PRU00176"/>
    </source>
</evidence>
<feature type="domain" description="RRM" evidence="4">
    <location>
        <begin position="242"/>
        <end position="321"/>
    </location>
</feature>
<comment type="caution">
    <text evidence="5">The sequence shown here is derived from an EMBL/GenBank/DDBJ whole genome shotgun (WGS) entry which is preliminary data.</text>
</comment>
<name>A0A9Q3IJA7_9BASI</name>
<dbReference type="GO" id="GO:0005634">
    <property type="term" value="C:nucleus"/>
    <property type="evidence" value="ECO:0007669"/>
    <property type="project" value="TreeGrafter"/>
</dbReference>
<evidence type="ECO:0000256" key="3">
    <source>
        <dbReference type="SAM" id="MobiDB-lite"/>
    </source>
</evidence>
<dbReference type="EMBL" id="AVOT02048210">
    <property type="protein sequence ID" value="MBW0543458.1"/>
    <property type="molecule type" value="Genomic_DNA"/>
</dbReference>
<accession>A0A9Q3IJA7</accession>
<dbReference type="CDD" id="cd00590">
    <property type="entry name" value="RRM_SF"/>
    <property type="match status" value="1"/>
</dbReference>
<feature type="compositionally biased region" description="Polar residues" evidence="3">
    <location>
        <begin position="151"/>
        <end position="163"/>
    </location>
</feature>
<protein>
    <recommendedName>
        <fullName evidence="4">RRM domain-containing protein</fullName>
    </recommendedName>
</protein>
<dbReference type="AlphaFoldDB" id="A0A9Q3IJA7"/>
<dbReference type="Proteomes" id="UP000765509">
    <property type="component" value="Unassembled WGS sequence"/>
</dbReference>
<keyword evidence="6" id="KW-1185">Reference proteome</keyword>
<feature type="compositionally biased region" description="Basic and acidic residues" evidence="3">
    <location>
        <begin position="212"/>
        <end position="221"/>
    </location>
</feature>
<feature type="region of interest" description="Disordered" evidence="3">
    <location>
        <begin position="1"/>
        <end position="78"/>
    </location>
</feature>
<feature type="compositionally biased region" description="Polar residues" evidence="3">
    <location>
        <begin position="192"/>
        <end position="201"/>
    </location>
</feature>
<dbReference type="GO" id="GO:0003729">
    <property type="term" value="F:mRNA binding"/>
    <property type="evidence" value="ECO:0007669"/>
    <property type="project" value="TreeGrafter"/>
</dbReference>
<evidence type="ECO:0000259" key="4">
    <source>
        <dbReference type="PROSITE" id="PS50102"/>
    </source>
</evidence>
<dbReference type="PROSITE" id="PS50102">
    <property type="entry name" value="RRM"/>
    <property type="match status" value="1"/>
</dbReference>
<dbReference type="PANTHER" id="PTHR19965:SF35">
    <property type="entry name" value="RNA ANNEALING PROTEIN YRA1"/>
    <property type="match status" value="1"/>
</dbReference>
<dbReference type="SUPFAM" id="SSF54928">
    <property type="entry name" value="RNA-binding domain, RBD"/>
    <property type="match status" value="1"/>
</dbReference>
<feature type="region of interest" description="Disordered" evidence="3">
    <location>
        <begin position="186"/>
        <end position="226"/>
    </location>
</feature>
<keyword evidence="1 2" id="KW-0694">RNA-binding</keyword>
<sequence length="460" mass="50469">MSLASQRPRSSVLPMRPSTGRMASDRYGFTHRQKPYEKSYEKPFNPFSSYHHHHHHENHQINPRRDPPPPNPDGKWQHDLFEADSSLYGPKINFNIRAHLGLASQPSTPSISLKPSPSLRPFGSLMPSTTIPPSSQAPTAPNVVSPPQPVIPSNTQTAATSPQVIAPKPASGLSLLSRIQPGLPSKPLFPSPASTVNNPSLSVKPDFSLPTKSREAQDPKNRNTRSQQAFDVAMEDYLKGPVILEVANLADGTSAEDVKTAFADFGAIQECTTEEGPRHGNQPTLKAKMIFTHKAEAEKAVEALNGALADGLTLAVKIIGRPTKKPERADFMEPALQSHLSETRHLPPTTVKTFSQDVTMEDTVESLESITPTGRLRSEVVAKCDPRASIQSEPHPIPYYHTTKPTSLGVLRTQHPINQFSHNHHSNKLFMKSSVLPCGTLRFQAHTGSKSLLDRIQHGR</sequence>
<reference evidence="5" key="1">
    <citation type="submission" date="2021-03" db="EMBL/GenBank/DDBJ databases">
        <title>Draft genome sequence of rust myrtle Austropuccinia psidii MF-1, a brazilian biotype.</title>
        <authorList>
            <person name="Quecine M.C."/>
            <person name="Pachon D.M.R."/>
            <person name="Bonatelli M.L."/>
            <person name="Correr F.H."/>
            <person name="Franceschini L.M."/>
            <person name="Leite T.F."/>
            <person name="Margarido G.R.A."/>
            <person name="Almeida C.A."/>
            <person name="Ferrarezi J.A."/>
            <person name="Labate C.A."/>
        </authorList>
    </citation>
    <scope>NUCLEOTIDE SEQUENCE</scope>
    <source>
        <strain evidence="5">MF-1</strain>
    </source>
</reference>
<proteinExistence type="predicted"/>
<feature type="compositionally biased region" description="Polar residues" evidence="3">
    <location>
        <begin position="127"/>
        <end position="139"/>
    </location>
</feature>
<dbReference type="Pfam" id="PF00076">
    <property type="entry name" value="RRM_1"/>
    <property type="match status" value="1"/>
</dbReference>
<evidence type="ECO:0000313" key="5">
    <source>
        <dbReference type="EMBL" id="MBW0543458.1"/>
    </source>
</evidence>
<gene>
    <name evidence="5" type="ORF">O181_083173</name>
</gene>
<dbReference type="OrthoDB" id="6159137at2759"/>
<evidence type="ECO:0000256" key="1">
    <source>
        <dbReference type="ARBA" id="ARBA00022884"/>
    </source>
</evidence>
<dbReference type="Gene3D" id="3.30.70.330">
    <property type="match status" value="1"/>
</dbReference>
<dbReference type="InterPro" id="IPR000504">
    <property type="entry name" value="RRM_dom"/>
</dbReference>
<feature type="region of interest" description="Disordered" evidence="3">
    <location>
        <begin position="127"/>
        <end position="163"/>
    </location>
</feature>
<dbReference type="InterPro" id="IPR051229">
    <property type="entry name" value="ALYREF_mRNA_export"/>
</dbReference>
<dbReference type="InterPro" id="IPR035979">
    <property type="entry name" value="RBD_domain_sf"/>
</dbReference>